<sequence length="63" mass="7390">MNSSISIGDFYMIDFSSSNDLGAKTTFYDYIEEEFEEDDEKDWIKLNNNVFIDIEGIPYSIFI</sequence>
<accession>A0A2S9TJS8</accession>
<dbReference type="EMBL" id="NXGH01000013">
    <property type="protein sequence ID" value="PRM89860.1"/>
    <property type="molecule type" value="Genomic_DNA"/>
</dbReference>
<name>A0A2S9TJS8_9BACT</name>
<proteinExistence type="predicted"/>
<dbReference type="RefSeq" id="WP_105911761.1">
    <property type="nucleotide sequence ID" value="NZ_NXGH01000013.1"/>
</dbReference>
<protein>
    <submittedName>
        <fullName evidence="2">Uncharacterized protein</fullName>
    </submittedName>
</protein>
<dbReference type="Proteomes" id="UP000238649">
    <property type="component" value="Unassembled WGS sequence"/>
</dbReference>
<dbReference type="Proteomes" id="UP000239151">
    <property type="component" value="Unassembled WGS sequence"/>
</dbReference>
<reference evidence="3 4" key="1">
    <citation type="submission" date="2017-09" db="EMBL/GenBank/DDBJ databases">
        <title>Reassesment of A. cryaerophilus.</title>
        <authorList>
            <person name="Perez-Cataluna A."/>
            <person name="Collado L."/>
            <person name="Salgado O."/>
            <person name="Lefinanco V."/>
            <person name="Figueras M.J."/>
        </authorList>
    </citation>
    <scope>NUCLEOTIDE SEQUENCE [LARGE SCALE GENOMIC DNA]</scope>
    <source>
        <strain evidence="2 4">LMG 9065</strain>
        <strain evidence="1 3">LMG 9871</strain>
    </source>
</reference>
<evidence type="ECO:0000313" key="2">
    <source>
        <dbReference type="EMBL" id="PRM99084.1"/>
    </source>
</evidence>
<organism evidence="2 4">
    <name type="scientific">Aliarcobacter cryaerophilus</name>
    <dbReference type="NCBI Taxonomy" id="28198"/>
    <lineage>
        <taxon>Bacteria</taxon>
        <taxon>Pseudomonadati</taxon>
        <taxon>Campylobacterota</taxon>
        <taxon>Epsilonproteobacteria</taxon>
        <taxon>Campylobacterales</taxon>
        <taxon>Arcobacteraceae</taxon>
        <taxon>Aliarcobacter</taxon>
    </lineage>
</organism>
<evidence type="ECO:0000313" key="4">
    <source>
        <dbReference type="Proteomes" id="UP000239151"/>
    </source>
</evidence>
<comment type="caution">
    <text evidence="2">The sequence shown here is derived from an EMBL/GenBank/DDBJ whole genome shotgun (WGS) entry which is preliminary data.</text>
</comment>
<gene>
    <name evidence="2" type="ORF">CJ670_01795</name>
    <name evidence="1" type="ORF">CJ671_05750</name>
</gene>
<evidence type="ECO:0000313" key="3">
    <source>
        <dbReference type="Proteomes" id="UP000238649"/>
    </source>
</evidence>
<evidence type="ECO:0000313" key="1">
    <source>
        <dbReference type="EMBL" id="PRM89860.1"/>
    </source>
</evidence>
<dbReference type="AlphaFoldDB" id="A0A2S9TJS8"/>
<dbReference type="EMBL" id="NXGI01000002">
    <property type="protein sequence ID" value="PRM99084.1"/>
    <property type="molecule type" value="Genomic_DNA"/>
</dbReference>